<dbReference type="EMBL" id="JALLPB020000351">
    <property type="protein sequence ID" value="KAL3810113.1"/>
    <property type="molecule type" value="Genomic_DNA"/>
</dbReference>
<dbReference type="AlphaFoldDB" id="A0ABD3RB77"/>
<feature type="non-terminal residue" evidence="3">
    <location>
        <position position="1"/>
    </location>
</feature>
<dbReference type="PANTHER" id="PTHR11953">
    <property type="entry name" value="EXOSOME COMPLEX COMPONENT"/>
    <property type="match status" value="1"/>
</dbReference>
<evidence type="ECO:0000259" key="2">
    <source>
        <dbReference type="Pfam" id="PF01138"/>
    </source>
</evidence>
<protein>
    <recommendedName>
        <fullName evidence="2">Exoribonuclease phosphorolytic domain-containing protein</fullName>
    </recommendedName>
</protein>
<keyword evidence="4" id="KW-1185">Reference proteome</keyword>
<dbReference type="SUPFAM" id="SSF55666">
    <property type="entry name" value="Ribonuclease PH domain 2-like"/>
    <property type="match status" value="1"/>
</dbReference>
<dbReference type="InterPro" id="IPR050080">
    <property type="entry name" value="RNase_PH"/>
</dbReference>
<evidence type="ECO:0000313" key="3">
    <source>
        <dbReference type="EMBL" id="KAL3810113.1"/>
    </source>
</evidence>
<evidence type="ECO:0000256" key="1">
    <source>
        <dbReference type="ARBA" id="ARBA00006678"/>
    </source>
</evidence>
<sequence>NKKTIQGMASSTRRTDILSLIHLRSDGRRPHEIRHMSCHLGALPSTTACGSALPTSACSGSSLVTMGLTQVLCVVKGPCDVGRRSDELPDRAMLEVNMQTAPFAPPGDRRNVNPTTDRRLIEQSHLLQRALSASILLYLYPKCKISITVMVLADDGGRLEASINAATLALIDAGIPLKDMVCACSAGRWNAGGVDEIVVDLNRREIQAATGTGGGGGGGGGGTSDTIYLPVATMPQRGTIVLSQCESRLSGGAEALSLVLDAAMGGCQTVMEIMAAAVRAHGVGLSRAKEGRARVMLNEW</sequence>
<organism evidence="3 4">
    <name type="scientific">Cyclostephanos tholiformis</name>
    <dbReference type="NCBI Taxonomy" id="382380"/>
    <lineage>
        <taxon>Eukaryota</taxon>
        <taxon>Sar</taxon>
        <taxon>Stramenopiles</taxon>
        <taxon>Ochrophyta</taxon>
        <taxon>Bacillariophyta</taxon>
        <taxon>Coscinodiscophyceae</taxon>
        <taxon>Thalassiosirophycidae</taxon>
        <taxon>Stephanodiscales</taxon>
        <taxon>Stephanodiscaceae</taxon>
        <taxon>Cyclostephanos</taxon>
    </lineage>
</organism>
<dbReference type="SUPFAM" id="SSF54211">
    <property type="entry name" value="Ribosomal protein S5 domain 2-like"/>
    <property type="match status" value="1"/>
</dbReference>
<dbReference type="InterPro" id="IPR027408">
    <property type="entry name" value="PNPase/RNase_PH_dom_sf"/>
</dbReference>
<feature type="domain" description="Exoribonuclease phosphorolytic" evidence="2">
    <location>
        <begin position="32"/>
        <end position="176"/>
    </location>
</feature>
<evidence type="ECO:0000313" key="4">
    <source>
        <dbReference type="Proteomes" id="UP001530377"/>
    </source>
</evidence>
<dbReference type="Proteomes" id="UP001530377">
    <property type="component" value="Unassembled WGS sequence"/>
</dbReference>
<name>A0ABD3RB77_9STRA</name>
<dbReference type="Gene3D" id="3.30.230.70">
    <property type="entry name" value="GHMP Kinase, N-terminal domain"/>
    <property type="match status" value="1"/>
</dbReference>
<comment type="similarity">
    <text evidence="1">Belongs to the RNase PH family.</text>
</comment>
<comment type="caution">
    <text evidence="3">The sequence shown here is derived from an EMBL/GenBank/DDBJ whole genome shotgun (WGS) entry which is preliminary data.</text>
</comment>
<dbReference type="PANTHER" id="PTHR11953:SF0">
    <property type="entry name" value="EXOSOME COMPLEX COMPONENT RRP41"/>
    <property type="match status" value="1"/>
</dbReference>
<accession>A0ABD3RB77</accession>
<dbReference type="InterPro" id="IPR036345">
    <property type="entry name" value="ExoRNase_PH_dom2_sf"/>
</dbReference>
<gene>
    <name evidence="3" type="ORF">ACHAXA_008246</name>
</gene>
<dbReference type="InterPro" id="IPR001247">
    <property type="entry name" value="ExoRNase_PH_dom1"/>
</dbReference>
<dbReference type="Pfam" id="PF01138">
    <property type="entry name" value="RNase_PH"/>
    <property type="match status" value="1"/>
</dbReference>
<reference evidence="3 4" key="1">
    <citation type="submission" date="2024-10" db="EMBL/GenBank/DDBJ databases">
        <title>Updated reference genomes for cyclostephanoid diatoms.</title>
        <authorList>
            <person name="Roberts W.R."/>
            <person name="Alverson A.J."/>
        </authorList>
    </citation>
    <scope>NUCLEOTIDE SEQUENCE [LARGE SCALE GENOMIC DNA]</scope>
    <source>
        <strain evidence="3 4">AJA228-03</strain>
    </source>
</reference>
<proteinExistence type="inferred from homology"/>
<dbReference type="InterPro" id="IPR020568">
    <property type="entry name" value="Ribosomal_Su5_D2-typ_SF"/>
</dbReference>